<feature type="transmembrane region" description="Helical" evidence="1">
    <location>
        <begin position="63"/>
        <end position="81"/>
    </location>
</feature>
<dbReference type="RefSeq" id="WP_005762015.1">
    <property type="nucleotide sequence ID" value="NZ_GG704810.1"/>
</dbReference>
<feature type="transmembrane region" description="Helical" evidence="1">
    <location>
        <begin position="101"/>
        <end position="120"/>
    </location>
</feature>
<feature type="transmembrane region" description="Helical" evidence="1">
    <location>
        <begin position="12"/>
        <end position="31"/>
    </location>
</feature>
<dbReference type="AlphaFoldDB" id="C9PQR2"/>
<gene>
    <name evidence="2" type="ORF">HMPREF0621_1255</name>
</gene>
<sequence>MYKLPNKSRTKGCLIYLFFSIFFCIGTWGYVEQNVPFSDALYNSIKLIVLNGEEHVHNWQLEFARFALPLFTIMAILKLLWQAIGEQYAYLTLKISPVDTIIFGNSLPAVVISILAPHLGKRLFLDIHPNSINYRDELPNKGYKLWHFPDLSFNQLKNLSLQSAKNIYLVATQEDINIALAKSIIPLLKDKSHKPRLFISVCNQLMLKMATQEEIFKNYRAQKGEITWINSMHQLARTVLQQRPPLRESSLTHSGVLHIGLIGFSNLIQQLILTIMRNCAYLNIQKIEISLFSSNVEEYEVFSKKTQFYVQKTVSSIFLISRTSPLQYNTTRVIQPIFHPNYYRMSSLKKVSFHISIYMMILHIRH</sequence>
<name>C9PQR2_9PAST</name>
<evidence type="ECO:0000313" key="2">
    <source>
        <dbReference type="EMBL" id="EEX50184.1"/>
    </source>
</evidence>
<dbReference type="STRING" id="667128.HMPREF0621_1255"/>
<accession>C9PQR2</accession>
<dbReference type="OrthoDB" id="5665572at2"/>
<keyword evidence="1" id="KW-0472">Membrane</keyword>
<evidence type="ECO:0000256" key="1">
    <source>
        <dbReference type="SAM" id="Phobius"/>
    </source>
</evidence>
<proteinExistence type="predicted"/>
<keyword evidence="1" id="KW-0812">Transmembrane</keyword>
<dbReference type="HOGENOM" id="CLU_756157_0_0_6"/>
<dbReference type="Proteomes" id="UP000005519">
    <property type="component" value="Unassembled WGS sequence"/>
</dbReference>
<dbReference type="EMBL" id="ACZR01000013">
    <property type="protein sequence ID" value="EEX50184.1"/>
    <property type="molecule type" value="Genomic_DNA"/>
</dbReference>
<keyword evidence="3" id="KW-1185">Reference proteome</keyword>
<comment type="caution">
    <text evidence="2">The sequence shown here is derived from an EMBL/GenBank/DDBJ whole genome shotgun (WGS) entry which is preliminary data.</text>
</comment>
<reference evidence="2 3" key="1">
    <citation type="submission" date="2009-10" db="EMBL/GenBank/DDBJ databases">
        <authorList>
            <person name="Muzny D."/>
            <person name="Qin X."/>
            <person name="Deng J."/>
            <person name="Jiang H."/>
            <person name="Liu Y."/>
            <person name="Qu J."/>
            <person name="Song X.-Z."/>
            <person name="Zhang L."/>
            <person name="Thornton R."/>
            <person name="Coyle M."/>
            <person name="Francisco L."/>
            <person name="Jackson L."/>
            <person name="Javaid M."/>
            <person name="Korchina V."/>
            <person name="Kovar C."/>
            <person name="Mata R."/>
            <person name="Mathew T."/>
            <person name="Ngo R."/>
            <person name="Nguyen L."/>
            <person name="Nguyen N."/>
            <person name="Okwuonu G."/>
            <person name="Ongeri F."/>
            <person name="Pham C."/>
            <person name="Simmons D."/>
            <person name="Wilczek-Boney K."/>
            <person name="Hale W."/>
            <person name="Jakkamsetti A."/>
            <person name="Pham P."/>
            <person name="Ruth R."/>
            <person name="San Lucas F."/>
            <person name="Warren J."/>
            <person name="Zhang J."/>
            <person name="Zhao Z."/>
            <person name="Zhou C."/>
            <person name="Zhu D."/>
            <person name="Lee S."/>
            <person name="Bess C."/>
            <person name="Blankenburg K."/>
            <person name="Forbes L."/>
            <person name="Fu Q."/>
            <person name="Gubbala S."/>
            <person name="Hirani K."/>
            <person name="Jayaseelan J.C."/>
            <person name="Lara F."/>
            <person name="Munidasa M."/>
            <person name="Palculict T."/>
            <person name="Patil S."/>
            <person name="Pu L.-L."/>
            <person name="Saada N."/>
            <person name="Tang L."/>
            <person name="Weissenberger G."/>
            <person name="Zhu Y."/>
            <person name="Hemphill L."/>
            <person name="Shang Y."/>
            <person name="Youmans B."/>
            <person name="Ayvaz T."/>
            <person name="Ross M."/>
            <person name="Santibanez J."/>
            <person name="Aqrawi P."/>
            <person name="Gross S."/>
            <person name="Joshi V."/>
            <person name="Fowler G."/>
            <person name="Nazareth L."/>
            <person name="Reid J."/>
            <person name="Worley K."/>
            <person name="Petrosino J."/>
            <person name="Highlander S."/>
            <person name="Gibbs R."/>
        </authorList>
    </citation>
    <scope>NUCLEOTIDE SEQUENCE [LARGE SCALE GENOMIC DNA]</scope>
    <source>
        <strain evidence="2 3">ATCC 43325</strain>
    </source>
</reference>
<protein>
    <submittedName>
        <fullName evidence="2">Uncharacterized protein</fullName>
    </submittedName>
</protein>
<organism evidence="2 3">
    <name type="scientific">Pasteurella dagmatis ATCC 43325</name>
    <dbReference type="NCBI Taxonomy" id="667128"/>
    <lineage>
        <taxon>Bacteria</taxon>
        <taxon>Pseudomonadati</taxon>
        <taxon>Pseudomonadota</taxon>
        <taxon>Gammaproteobacteria</taxon>
        <taxon>Pasteurellales</taxon>
        <taxon>Pasteurellaceae</taxon>
        <taxon>Pasteurella</taxon>
    </lineage>
</organism>
<evidence type="ECO:0000313" key="3">
    <source>
        <dbReference type="Proteomes" id="UP000005519"/>
    </source>
</evidence>
<keyword evidence="1" id="KW-1133">Transmembrane helix</keyword>